<keyword evidence="2" id="KW-1003">Cell membrane</keyword>
<feature type="non-terminal residue" evidence="9">
    <location>
        <position position="202"/>
    </location>
</feature>
<feature type="transmembrane region" description="Helical" evidence="8">
    <location>
        <begin position="85"/>
        <end position="104"/>
    </location>
</feature>
<evidence type="ECO:0000256" key="3">
    <source>
        <dbReference type="ARBA" id="ARBA00022676"/>
    </source>
</evidence>
<name>A0A382KXW7_9ZZZZ</name>
<protein>
    <submittedName>
        <fullName evidence="9">Uncharacterized protein</fullName>
    </submittedName>
</protein>
<evidence type="ECO:0000256" key="6">
    <source>
        <dbReference type="ARBA" id="ARBA00022989"/>
    </source>
</evidence>
<sequence>MDTGLIKKEHLPILLVLGFSLAFHLVGCFFLYDFSNDEGGYLINAKNIVLFNTISLEGVYNTALAPLHTLLHAFVYQFLSPGIFVSRYISILFAFLLLALFYVFAKKGYGRKIAVFSVLIIAVNGTFNRYTTLAVMEAEIYFFAILATLFCFSSKSWVRRLSFLPFSVCLGFKPVLFYLAIPLLYAISTGSSEKDSTPRLSK</sequence>
<evidence type="ECO:0000256" key="5">
    <source>
        <dbReference type="ARBA" id="ARBA00022692"/>
    </source>
</evidence>
<keyword evidence="7 8" id="KW-0472">Membrane</keyword>
<keyword evidence="3" id="KW-0328">Glycosyltransferase</keyword>
<dbReference type="PANTHER" id="PTHR33908:SF11">
    <property type="entry name" value="MEMBRANE PROTEIN"/>
    <property type="match status" value="1"/>
</dbReference>
<evidence type="ECO:0000256" key="8">
    <source>
        <dbReference type="SAM" id="Phobius"/>
    </source>
</evidence>
<accession>A0A382KXW7</accession>
<gene>
    <name evidence="9" type="ORF">METZ01_LOCUS282478</name>
</gene>
<reference evidence="9" key="1">
    <citation type="submission" date="2018-05" db="EMBL/GenBank/DDBJ databases">
        <authorList>
            <person name="Lanie J.A."/>
            <person name="Ng W.-L."/>
            <person name="Kazmierczak K.M."/>
            <person name="Andrzejewski T.M."/>
            <person name="Davidsen T.M."/>
            <person name="Wayne K.J."/>
            <person name="Tettelin H."/>
            <person name="Glass J.I."/>
            <person name="Rusch D."/>
            <person name="Podicherti R."/>
            <person name="Tsui H.-C.T."/>
            <person name="Winkler M.E."/>
        </authorList>
    </citation>
    <scope>NUCLEOTIDE SEQUENCE</scope>
</reference>
<keyword evidence="6 8" id="KW-1133">Transmembrane helix</keyword>
<feature type="transmembrane region" description="Helical" evidence="8">
    <location>
        <begin position="12"/>
        <end position="32"/>
    </location>
</feature>
<feature type="transmembrane region" description="Helical" evidence="8">
    <location>
        <begin position="109"/>
        <end position="127"/>
    </location>
</feature>
<dbReference type="AlphaFoldDB" id="A0A382KXW7"/>
<evidence type="ECO:0000313" key="9">
    <source>
        <dbReference type="EMBL" id="SVC29624.1"/>
    </source>
</evidence>
<dbReference type="PANTHER" id="PTHR33908">
    <property type="entry name" value="MANNOSYLTRANSFERASE YKCB-RELATED"/>
    <property type="match status" value="1"/>
</dbReference>
<dbReference type="InterPro" id="IPR050297">
    <property type="entry name" value="LipidA_mod_glycosyltrf_83"/>
</dbReference>
<keyword evidence="5 8" id="KW-0812">Transmembrane</keyword>
<comment type="subcellular location">
    <subcellularLocation>
        <location evidence="1">Cell membrane</location>
        <topology evidence="1">Multi-pass membrane protein</topology>
    </subcellularLocation>
</comment>
<dbReference type="EMBL" id="UINC01083682">
    <property type="protein sequence ID" value="SVC29624.1"/>
    <property type="molecule type" value="Genomic_DNA"/>
</dbReference>
<evidence type="ECO:0000256" key="7">
    <source>
        <dbReference type="ARBA" id="ARBA00023136"/>
    </source>
</evidence>
<dbReference type="GO" id="GO:0008610">
    <property type="term" value="P:lipid biosynthetic process"/>
    <property type="evidence" value="ECO:0007669"/>
    <property type="project" value="UniProtKB-ARBA"/>
</dbReference>
<keyword evidence="4" id="KW-0808">Transferase</keyword>
<evidence type="ECO:0000256" key="2">
    <source>
        <dbReference type="ARBA" id="ARBA00022475"/>
    </source>
</evidence>
<feature type="transmembrane region" description="Helical" evidence="8">
    <location>
        <begin position="133"/>
        <end position="152"/>
    </location>
</feature>
<evidence type="ECO:0000256" key="4">
    <source>
        <dbReference type="ARBA" id="ARBA00022679"/>
    </source>
</evidence>
<dbReference type="GO" id="GO:0016763">
    <property type="term" value="F:pentosyltransferase activity"/>
    <property type="evidence" value="ECO:0007669"/>
    <property type="project" value="TreeGrafter"/>
</dbReference>
<proteinExistence type="predicted"/>
<dbReference type="GO" id="GO:0005886">
    <property type="term" value="C:plasma membrane"/>
    <property type="evidence" value="ECO:0007669"/>
    <property type="project" value="UniProtKB-SubCell"/>
</dbReference>
<organism evidence="9">
    <name type="scientific">marine metagenome</name>
    <dbReference type="NCBI Taxonomy" id="408172"/>
    <lineage>
        <taxon>unclassified sequences</taxon>
        <taxon>metagenomes</taxon>
        <taxon>ecological metagenomes</taxon>
    </lineage>
</organism>
<feature type="transmembrane region" description="Helical" evidence="8">
    <location>
        <begin position="164"/>
        <end position="187"/>
    </location>
</feature>
<evidence type="ECO:0000256" key="1">
    <source>
        <dbReference type="ARBA" id="ARBA00004651"/>
    </source>
</evidence>